<dbReference type="Proteomes" id="UP000011668">
    <property type="component" value="Unassembled WGS sequence"/>
</dbReference>
<keyword evidence="3" id="KW-1185">Reference proteome</keyword>
<dbReference type="EMBL" id="AFRT01001433">
    <property type="protein sequence ID" value="ELU40427.1"/>
    <property type="molecule type" value="Genomic_DNA"/>
</dbReference>
<evidence type="ECO:0008006" key="4">
    <source>
        <dbReference type="Google" id="ProtNLM"/>
    </source>
</evidence>
<gene>
    <name evidence="2" type="ORF">AG1IA_05531</name>
</gene>
<dbReference type="STRING" id="983506.L8WUG4"/>
<keyword evidence="1" id="KW-0732">Signal</keyword>
<evidence type="ECO:0000313" key="2">
    <source>
        <dbReference type="EMBL" id="ELU40427.1"/>
    </source>
</evidence>
<proteinExistence type="predicted"/>
<dbReference type="OrthoDB" id="3237742at2759"/>
<organism evidence="2 3">
    <name type="scientific">Thanatephorus cucumeris (strain AG1-IA)</name>
    <name type="common">Rice sheath blight fungus</name>
    <name type="synonym">Rhizoctonia solani</name>
    <dbReference type="NCBI Taxonomy" id="983506"/>
    <lineage>
        <taxon>Eukaryota</taxon>
        <taxon>Fungi</taxon>
        <taxon>Dikarya</taxon>
        <taxon>Basidiomycota</taxon>
        <taxon>Agaricomycotina</taxon>
        <taxon>Agaricomycetes</taxon>
        <taxon>Cantharellales</taxon>
        <taxon>Ceratobasidiaceae</taxon>
        <taxon>Rhizoctonia</taxon>
        <taxon>Rhizoctonia solani AG-1</taxon>
    </lineage>
</organism>
<comment type="caution">
    <text evidence="2">The sequence shown here is derived from an EMBL/GenBank/DDBJ whole genome shotgun (WGS) entry which is preliminary data.</text>
</comment>
<dbReference type="HOGENOM" id="CLU_512082_0_0_1"/>
<reference evidence="2 3" key="1">
    <citation type="journal article" date="2013" name="Nat. Commun.">
        <title>The evolution and pathogenic mechanisms of the rice sheath blight pathogen.</title>
        <authorList>
            <person name="Zheng A."/>
            <person name="Lin R."/>
            <person name="Xu L."/>
            <person name="Qin P."/>
            <person name="Tang C."/>
            <person name="Ai P."/>
            <person name="Zhang D."/>
            <person name="Liu Y."/>
            <person name="Sun Z."/>
            <person name="Feng H."/>
            <person name="Wang Y."/>
            <person name="Chen Y."/>
            <person name="Liang X."/>
            <person name="Fu R."/>
            <person name="Li Q."/>
            <person name="Zhang J."/>
            <person name="Yu X."/>
            <person name="Xie Z."/>
            <person name="Ding L."/>
            <person name="Guan P."/>
            <person name="Tang J."/>
            <person name="Liang Y."/>
            <person name="Wang S."/>
            <person name="Deng Q."/>
            <person name="Li S."/>
            <person name="Zhu J."/>
            <person name="Wang L."/>
            <person name="Liu H."/>
            <person name="Li P."/>
        </authorList>
    </citation>
    <scope>NUCLEOTIDE SEQUENCE [LARGE SCALE GENOMIC DNA]</scope>
    <source>
        <strain evidence="3">AG-1 IA</strain>
    </source>
</reference>
<accession>L8WUG4</accession>
<dbReference type="AlphaFoldDB" id="L8WUG4"/>
<sequence length="532" mass="60148">MHMIISLWVVLPLNALFIMCANSTGIFNHFTPNAWLSISTLPRPLSRYILNHSDKFRANYFAPGALAAILGSSTLLSVSPENRPYWTSGEVRMSRCHRRACCLQIPVEPQQNRVPHKIRAPTAKRYIKWHIYLRLVFFAATTPTPPYLLSSWINYPPIVGDSDGTSISVSKDRQATKTLTPRSSLPPELVERIADFLFQPSLTIQNSSRPAPILCNKPLWRDVAGFMEASPSLHEMGYKRWLQVISVKNADDWSIIANHIELVREIHCFDGTLLDIKHQTNLSKIPNLYAATIDSHSDVWHDEHYRFAYRDIISTLPRSLKRLEIEHAHGPDIKIISLVKEHCPELEELVLGRCTMFNRSPACDFWSSFPHDHDAYMSMTGTDAYAHSLGSELAPLKHLRSLRVGLYFVPSDIVLAHRLYHRRGVPAPATIHWQSAIPLAELPSNPFLHESPPHPEPATTAQLVSLLHRRDEGSHTEFTCPMCAEITSASGSEAEKNANSILRGYLSKLAFVEWMGWLTPGHLGVHSYRFSS</sequence>
<protein>
    <recommendedName>
        <fullName evidence="4">F-box-like domain-containing protein</fullName>
    </recommendedName>
</protein>
<name>L8WUG4_THACA</name>
<feature type="signal peptide" evidence="1">
    <location>
        <begin position="1"/>
        <end position="23"/>
    </location>
</feature>
<evidence type="ECO:0000313" key="3">
    <source>
        <dbReference type="Proteomes" id="UP000011668"/>
    </source>
</evidence>
<evidence type="ECO:0000256" key="1">
    <source>
        <dbReference type="SAM" id="SignalP"/>
    </source>
</evidence>
<feature type="chain" id="PRO_5044320224" description="F-box-like domain-containing protein" evidence="1">
    <location>
        <begin position="24"/>
        <end position="532"/>
    </location>
</feature>